<organism evidence="3 4">
    <name type="scientific">Celeribacter persicus</name>
    <dbReference type="NCBI Taxonomy" id="1651082"/>
    <lineage>
        <taxon>Bacteria</taxon>
        <taxon>Pseudomonadati</taxon>
        <taxon>Pseudomonadota</taxon>
        <taxon>Alphaproteobacteria</taxon>
        <taxon>Rhodobacterales</taxon>
        <taxon>Roseobacteraceae</taxon>
        <taxon>Celeribacter</taxon>
    </lineage>
</organism>
<evidence type="ECO:0000256" key="1">
    <source>
        <dbReference type="SAM" id="Phobius"/>
    </source>
</evidence>
<feature type="chain" id="PRO_5015443248" evidence="2">
    <location>
        <begin position="18"/>
        <end position="92"/>
    </location>
</feature>
<dbReference type="Proteomes" id="UP000244077">
    <property type="component" value="Unassembled WGS sequence"/>
</dbReference>
<reference evidence="3 4" key="1">
    <citation type="submission" date="2018-04" db="EMBL/GenBank/DDBJ databases">
        <title>Genomic Encyclopedia of Archaeal and Bacterial Type Strains, Phase II (KMG-II): from individual species to whole genera.</title>
        <authorList>
            <person name="Goeker M."/>
        </authorList>
    </citation>
    <scope>NUCLEOTIDE SEQUENCE [LARGE SCALE GENOMIC DNA]</scope>
    <source>
        <strain evidence="3 4">DSM 100434</strain>
    </source>
</reference>
<keyword evidence="1" id="KW-1133">Transmembrane helix</keyword>
<feature type="transmembrane region" description="Helical" evidence="1">
    <location>
        <begin position="27"/>
        <end position="50"/>
    </location>
</feature>
<sequence>MKHILFLAAATTLSASASIPTLVFDGMFVTGAFAALDVFSASLVSLASVWPGPIRVFLRSSAVHASDRQNSYRVVRLCLTARLPCLYFGMTK</sequence>
<dbReference type="EMBL" id="QAOH01000004">
    <property type="protein sequence ID" value="PTQ74594.1"/>
    <property type="molecule type" value="Genomic_DNA"/>
</dbReference>
<evidence type="ECO:0000313" key="3">
    <source>
        <dbReference type="EMBL" id="PTQ74594.1"/>
    </source>
</evidence>
<proteinExistence type="predicted"/>
<keyword evidence="4" id="KW-1185">Reference proteome</keyword>
<name>A0A2T5HSQ1_9RHOB</name>
<evidence type="ECO:0000313" key="4">
    <source>
        <dbReference type="Proteomes" id="UP000244077"/>
    </source>
</evidence>
<evidence type="ECO:0000256" key="2">
    <source>
        <dbReference type="SAM" id="SignalP"/>
    </source>
</evidence>
<accession>A0A2T5HSQ1</accession>
<comment type="caution">
    <text evidence="3">The sequence shown here is derived from an EMBL/GenBank/DDBJ whole genome shotgun (WGS) entry which is preliminary data.</text>
</comment>
<dbReference type="RefSeq" id="WP_170109242.1">
    <property type="nucleotide sequence ID" value="NZ_QAOH01000004.1"/>
</dbReference>
<keyword evidence="2" id="KW-0732">Signal</keyword>
<keyword evidence="1" id="KW-0812">Transmembrane</keyword>
<protein>
    <submittedName>
        <fullName evidence="3">Uncharacterized protein</fullName>
    </submittedName>
</protein>
<dbReference type="AlphaFoldDB" id="A0A2T5HSQ1"/>
<feature type="signal peptide" evidence="2">
    <location>
        <begin position="1"/>
        <end position="17"/>
    </location>
</feature>
<keyword evidence="1" id="KW-0472">Membrane</keyword>
<gene>
    <name evidence="3" type="ORF">C8N42_104239</name>
</gene>